<evidence type="ECO:0000256" key="3">
    <source>
        <dbReference type="ARBA" id="ARBA00023163"/>
    </source>
</evidence>
<evidence type="ECO:0000256" key="1">
    <source>
        <dbReference type="ARBA" id="ARBA00023015"/>
    </source>
</evidence>
<sequence>MWKVMLVDDEAIEREGIKMMLLRHLDDIEIVAEASNGRKAVELAKEKEPDIIFMDIQMPVMDGLKATKEITTQLSSKIIMVSAYDTFQYAQEAMRYGVKSYLLKPSKVSELLDAFGQLTEEIRKENDEKKEQEALHNRLERASSLVETDFITSLMLDHIHTFNEADWEEWLHIEEQAGFVVVLSFQSSTFYPTKEEKNHWYETVRQVASEQIRKSFIGPLTGFQVPLYVLMDGEQEEERESYVKAFLKSVHPIMSDIQVIMGAGQIVPNFEQFSLSYEQAIYALEAAQQNVHASYSIYNENTEDTKVENVPLELEKKLLESVQRGDVQATVRAFDTYFLTMQQFVTYKVDRIKKETENVFIVLSRSMQELGYQKDLTINFSQLETATQIKEAAKAHLANITMQIKSWRSNGLLGIITEAKQYIQNNYMRSITLEDVANEVGLSSYYFSKIFKEHVGQSFIEYVTEWRISKAKTYLLDNNLSLKEIAITIGYKDPNYFSRVFKKEVGMSPTDYRKQYE</sequence>
<dbReference type="Gene3D" id="1.10.10.60">
    <property type="entry name" value="Homeodomain-like"/>
    <property type="match status" value="2"/>
</dbReference>
<keyword evidence="4" id="KW-0597">Phosphoprotein</keyword>
<feature type="domain" description="HTH araC/xylS-type" evidence="6">
    <location>
        <begin position="417"/>
        <end position="515"/>
    </location>
</feature>
<reference evidence="9" key="1">
    <citation type="journal article" date="2019" name="Int. J. Syst. Evol. Microbiol.">
        <title>The Global Catalogue of Microorganisms (GCM) 10K type strain sequencing project: providing services to taxonomists for standard genome sequencing and annotation.</title>
        <authorList>
            <consortium name="The Broad Institute Genomics Platform"/>
            <consortium name="The Broad Institute Genome Sequencing Center for Infectious Disease"/>
            <person name="Wu L."/>
            <person name="Ma J."/>
        </authorList>
    </citation>
    <scope>NUCLEOTIDE SEQUENCE [LARGE SCALE GENOMIC DNA]</scope>
    <source>
        <strain evidence="9">KACC 14058</strain>
    </source>
</reference>
<dbReference type="PANTHER" id="PTHR43280">
    <property type="entry name" value="ARAC-FAMILY TRANSCRIPTIONAL REGULATOR"/>
    <property type="match status" value="1"/>
</dbReference>
<name>A0ABV8VP77_9BACI</name>
<dbReference type="EMBL" id="JBHSDV010000001">
    <property type="protein sequence ID" value="MFC4386234.1"/>
    <property type="molecule type" value="Genomic_DNA"/>
</dbReference>
<evidence type="ECO:0000313" key="8">
    <source>
        <dbReference type="EMBL" id="MFC4386234.1"/>
    </source>
</evidence>
<dbReference type="InterPro" id="IPR011006">
    <property type="entry name" value="CheY-like_superfamily"/>
</dbReference>
<dbReference type="SUPFAM" id="SSF52172">
    <property type="entry name" value="CheY-like"/>
    <property type="match status" value="1"/>
</dbReference>
<proteinExistence type="predicted"/>
<dbReference type="Pfam" id="PF12833">
    <property type="entry name" value="HTH_18"/>
    <property type="match status" value="1"/>
</dbReference>
<feature type="domain" description="Response regulatory" evidence="7">
    <location>
        <begin position="3"/>
        <end position="119"/>
    </location>
</feature>
<organism evidence="8 9">
    <name type="scientific">Gracilibacillus marinus</name>
    <dbReference type="NCBI Taxonomy" id="630535"/>
    <lineage>
        <taxon>Bacteria</taxon>
        <taxon>Bacillati</taxon>
        <taxon>Bacillota</taxon>
        <taxon>Bacilli</taxon>
        <taxon>Bacillales</taxon>
        <taxon>Bacillaceae</taxon>
        <taxon>Gracilibacillus</taxon>
    </lineage>
</organism>
<dbReference type="InterPro" id="IPR018060">
    <property type="entry name" value="HTH_AraC"/>
</dbReference>
<dbReference type="RefSeq" id="WP_390194680.1">
    <property type="nucleotide sequence ID" value="NZ_JBHSDV010000001.1"/>
</dbReference>
<comment type="caution">
    <text evidence="8">The sequence shown here is derived from an EMBL/GenBank/DDBJ whole genome shotgun (WGS) entry which is preliminary data.</text>
</comment>
<dbReference type="CDD" id="cd17536">
    <property type="entry name" value="REC_YesN-like"/>
    <property type="match status" value="1"/>
</dbReference>
<evidence type="ECO:0000259" key="6">
    <source>
        <dbReference type="PROSITE" id="PS01124"/>
    </source>
</evidence>
<dbReference type="InterPro" id="IPR001789">
    <property type="entry name" value="Sig_transdc_resp-reg_receiver"/>
</dbReference>
<gene>
    <name evidence="8" type="ORF">ACFOZ1_00290</name>
</gene>
<keyword evidence="9" id="KW-1185">Reference proteome</keyword>
<dbReference type="InterPro" id="IPR020449">
    <property type="entry name" value="Tscrpt_reg_AraC-type_HTH"/>
</dbReference>
<dbReference type="InterPro" id="IPR041522">
    <property type="entry name" value="CdaR_GGDEF"/>
</dbReference>
<dbReference type="PROSITE" id="PS01124">
    <property type="entry name" value="HTH_ARAC_FAMILY_2"/>
    <property type="match status" value="1"/>
</dbReference>
<dbReference type="Pfam" id="PF17853">
    <property type="entry name" value="GGDEF_2"/>
    <property type="match status" value="1"/>
</dbReference>
<dbReference type="PANTHER" id="PTHR43280:SF2">
    <property type="entry name" value="HTH-TYPE TRANSCRIPTIONAL REGULATOR EXSA"/>
    <property type="match status" value="1"/>
</dbReference>
<protein>
    <submittedName>
        <fullName evidence="8">AraC family transcriptional regulator</fullName>
    </submittedName>
</protein>
<dbReference type="PROSITE" id="PS50110">
    <property type="entry name" value="RESPONSE_REGULATORY"/>
    <property type="match status" value="1"/>
</dbReference>
<feature type="coiled-coil region" evidence="5">
    <location>
        <begin position="108"/>
        <end position="142"/>
    </location>
</feature>
<dbReference type="PROSITE" id="PS00041">
    <property type="entry name" value="HTH_ARAC_FAMILY_1"/>
    <property type="match status" value="1"/>
</dbReference>
<dbReference type="PRINTS" id="PR00032">
    <property type="entry name" value="HTHARAC"/>
</dbReference>
<evidence type="ECO:0000256" key="2">
    <source>
        <dbReference type="ARBA" id="ARBA00023125"/>
    </source>
</evidence>
<dbReference type="SMART" id="SM00342">
    <property type="entry name" value="HTH_ARAC"/>
    <property type="match status" value="1"/>
</dbReference>
<keyword evidence="1" id="KW-0805">Transcription regulation</keyword>
<keyword evidence="2" id="KW-0238">DNA-binding</keyword>
<dbReference type="Pfam" id="PF00072">
    <property type="entry name" value="Response_reg"/>
    <property type="match status" value="1"/>
</dbReference>
<dbReference type="Proteomes" id="UP001595880">
    <property type="component" value="Unassembled WGS sequence"/>
</dbReference>
<dbReference type="SMART" id="SM00448">
    <property type="entry name" value="REC"/>
    <property type="match status" value="1"/>
</dbReference>
<accession>A0ABV8VP77</accession>
<evidence type="ECO:0000256" key="5">
    <source>
        <dbReference type="SAM" id="Coils"/>
    </source>
</evidence>
<dbReference type="InterPro" id="IPR018062">
    <property type="entry name" value="HTH_AraC-typ_CS"/>
</dbReference>
<keyword evidence="3" id="KW-0804">Transcription</keyword>
<dbReference type="InterPro" id="IPR009057">
    <property type="entry name" value="Homeodomain-like_sf"/>
</dbReference>
<keyword evidence="5" id="KW-0175">Coiled coil</keyword>
<dbReference type="Gene3D" id="3.40.50.2300">
    <property type="match status" value="1"/>
</dbReference>
<evidence type="ECO:0000313" key="9">
    <source>
        <dbReference type="Proteomes" id="UP001595880"/>
    </source>
</evidence>
<dbReference type="SUPFAM" id="SSF46689">
    <property type="entry name" value="Homeodomain-like"/>
    <property type="match status" value="2"/>
</dbReference>
<evidence type="ECO:0000256" key="4">
    <source>
        <dbReference type="PROSITE-ProRule" id="PRU00169"/>
    </source>
</evidence>
<evidence type="ECO:0000259" key="7">
    <source>
        <dbReference type="PROSITE" id="PS50110"/>
    </source>
</evidence>
<feature type="modified residue" description="4-aspartylphosphate" evidence="4">
    <location>
        <position position="55"/>
    </location>
</feature>